<evidence type="ECO:0000313" key="1">
    <source>
        <dbReference type="EMBL" id="VDO83067.1"/>
    </source>
</evidence>
<dbReference type="AlphaFoldDB" id="A0A183NIM3"/>
<dbReference type="EMBL" id="UZAL01002444">
    <property type="protein sequence ID" value="VDO83067.1"/>
    <property type="molecule type" value="Genomic_DNA"/>
</dbReference>
<gene>
    <name evidence="1" type="ORF">SMTD_LOCUS1959</name>
</gene>
<reference evidence="1 2" key="1">
    <citation type="submission" date="2018-11" db="EMBL/GenBank/DDBJ databases">
        <authorList>
            <consortium name="Pathogen Informatics"/>
        </authorList>
    </citation>
    <scope>NUCLEOTIDE SEQUENCE [LARGE SCALE GENOMIC DNA]</scope>
    <source>
        <strain>Denwood</strain>
        <strain evidence="2">Zambia</strain>
    </source>
</reference>
<keyword evidence="2" id="KW-1185">Reference proteome</keyword>
<evidence type="ECO:0000313" key="2">
    <source>
        <dbReference type="Proteomes" id="UP000269396"/>
    </source>
</evidence>
<accession>A0A183NIM3</accession>
<protein>
    <submittedName>
        <fullName evidence="1">Uncharacterized protein</fullName>
    </submittedName>
</protein>
<name>A0A183NIM3_9TREM</name>
<proteinExistence type="predicted"/>
<organism evidence="1 2">
    <name type="scientific">Schistosoma mattheei</name>
    <dbReference type="NCBI Taxonomy" id="31246"/>
    <lineage>
        <taxon>Eukaryota</taxon>
        <taxon>Metazoa</taxon>
        <taxon>Spiralia</taxon>
        <taxon>Lophotrochozoa</taxon>
        <taxon>Platyhelminthes</taxon>
        <taxon>Trematoda</taxon>
        <taxon>Digenea</taxon>
        <taxon>Strigeidida</taxon>
        <taxon>Schistosomatoidea</taxon>
        <taxon>Schistosomatidae</taxon>
        <taxon>Schistosoma</taxon>
    </lineage>
</organism>
<dbReference type="Proteomes" id="UP000269396">
    <property type="component" value="Unassembled WGS sequence"/>
</dbReference>
<sequence length="48" mass="5825">MYISTLLLYSKIINSNILYIYTVYNQRLDNHRQYETHLCWLSSSLILL</sequence>